<evidence type="ECO:0000313" key="1">
    <source>
        <dbReference type="EMBL" id="HER96136.1"/>
    </source>
</evidence>
<sequence>MDGAPKDWCVDFAYCLPVLVAAPRQHPYICLRILRCDEHLDLMDRSLTRGVWSVLQCLYCPGCQAFSNGAVFG</sequence>
<dbReference type="Pfam" id="PF14595">
    <property type="entry name" value="Thioredoxin_9"/>
    <property type="match status" value="1"/>
</dbReference>
<protein>
    <submittedName>
        <fullName evidence="1">Uncharacterized protein</fullName>
    </submittedName>
</protein>
<dbReference type="AlphaFoldDB" id="A0A7V2B0N8"/>
<proteinExistence type="predicted"/>
<comment type="caution">
    <text evidence="1">The sequence shown here is derived from an EMBL/GenBank/DDBJ whole genome shotgun (WGS) entry which is preliminary data.</text>
</comment>
<reference evidence="1" key="1">
    <citation type="journal article" date="2020" name="mSystems">
        <title>Genome- and Community-Level Interaction Insights into Carbon Utilization and Element Cycling Functions of Hydrothermarchaeota in Hydrothermal Sediment.</title>
        <authorList>
            <person name="Zhou Z."/>
            <person name="Liu Y."/>
            <person name="Xu W."/>
            <person name="Pan J."/>
            <person name="Luo Z.H."/>
            <person name="Li M."/>
        </authorList>
    </citation>
    <scope>NUCLEOTIDE SEQUENCE [LARGE SCALE GENOMIC DNA]</scope>
    <source>
        <strain evidence="1">SpSt-143</strain>
    </source>
</reference>
<dbReference type="EMBL" id="DSGB01000005">
    <property type="protein sequence ID" value="HER96136.1"/>
    <property type="molecule type" value="Genomic_DNA"/>
</dbReference>
<gene>
    <name evidence="1" type="ORF">ENO59_06420</name>
</gene>
<name>A0A7V2B0N8_RHOMR</name>
<organism evidence="1">
    <name type="scientific">Rhodothermus marinus</name>
    <name type="common">Rhodothermus obamensis</name>
    <dbReference type="NCBI Taxonomy" id="29549"/>
    <lineage>
        <taxon>Bacteria</taxon>
        <taxon>Pseudomonadati</taxon>
        <taxon>Rhodothermota</taxon>
        <taxon>Rhodothermia</taxon>
        <taxon>Rhodothermales</taxon>
        <taxon>Rhodothermaceae</taxon>
        <taxon>Rhodothermus</taxon>
    </lineage>
</organism>
<accession>A0A7V2B0N8</accession>